<gene>
    <name evidence="1" type="ORF">PPROV_000670300</name>
</gene>
<dbReference type="EMBL" id="BNJQ01000018">
    <property type="protein sequence ID" value="GHP07961.1"/>
    <property type="molecule type" value="Genomic_DNA"/>
</dbReference>
<organism evidence="1 2">
    <name type="scientific">Pycnococcus provasolii</name>
    <dbReference type="NCBI Taxonomy" id="41880"/>
    <lineage>
        <taxon>Eukaryota</taxon>
        <taxon>Viridiplantae</taxon>
        <taxon>Chlorophyta</taxon>
        <taxon>Pseudoscourfieldiophyceae</taxon>
        <taxon>Pseudoscourfieldiales</taxon>
        <taxon>Pycnococcaceae</taxon>
        <taxon>Pycnococcus</taxon>
    </lineage>
</organism>
<dbReference type="AlphaFoldDB" id="A0A830HR91"/>
<dbReference type="Proteomes" id="UP000660262">
    <property type="component" value="Unassembled WGS sequence"/>
</dbReference>
<evidence type="ECO:0000313" key="2">
    <source>
        <dbReference type="Proteomes" id="UP000660262"/>
    </source>
</evidence>
<protein>
    <submittedName>
        <fullName evidence="1">Uncharacterized protein</fullName>
    </submittedName>
</protein>
<name>A0A830HR91_9CHLO</name>
<reference evidence="1" key="1">
    <citation type="submission" date="2020-10" db="EMBL/GenBank/DDBJ databases">
        <title>Unveiling of a novel bifunctional photoreceptor, Dualchrome1, isolated from a cosmopolitan green alga.</title>
        <authorList>
            <person name="Suzuki S."/>
            <person name="Kawachi M."/>
        </authorList>
    </citation>
    <scope>NUCLEOTIDE SEQUENCE</scope>
    <source>
        <strain evidence="1">NIES 2893</strain>
    </source>
</reference>
<sequence length="161" mass="16909">MRGVGKGVQRIYGRHRLLIGSGIAPPASQLYVSSPHLAVKFADALMFEVASRGISKLGGVASHTHVVLRYGAPSLLSSAGNLQIRPRSPHDPMGASLSSDDDLSVGKSVALSAAGARAPALVLGWRALRGTGDGSAHLKHLREKYETSSTADDEECASVRW</sequence>
<accession>A0A830HR91</accession>
<keyword evidence="2" id="KW-1185">Reference proteome</keyword>
<proteinExistence type="predicted"/>
<evidence type="ECO:0000313" key="1">
    <source>
        <dbReference type="EMBL" id="GHP07961.1"/>
    </source>
</evidence>
<comment type="caution">
    <text evidence="1">The sequence shown here is derived from an EMBL/GenBank/DDBJ whole genome shotgun (WGS) entry which is preliminary data.</text>
</comment>